<evidence type="ECO:0000256" key="3">
    <source>
        <dbReference type="ARBA" id="ARBA00022801"/>
    </source>
</evidence>
<evidence type="ECO:0000313" key="6">
    <source>
        <dbReference type="EMBL" id="SFD23336.1"/>
    </source>
</evidence>
<dbReference type="Proteomes" id="UP000199690">
    <property type="component" value="Unassembled WGS sequence"/>
</dbReference>
<evidence type="ECO:0000256" key="1">
    <source>
        <dbReference type="ARBA" id="ARBA00001561"/>
    </source>
</evidence>
<comment type="catalytic activity">
    <reaction evidence="1">
        <text>Hydrolyzes the link between N-acetylmuramoyl residues and L-amino acid residues in certain cell-wall glycopeptides.</text>
        <dbReference type="EC" id="3.5.1.28"/>
    </reaction>
</comment>
<dbReference type="EC" id="3.5.1.28" evidence="2"/>
<protein>
    <recommendedName>
        <fullName evidence="2">N-acetylmuramoyl-L-alanine amidase</fullName>
        <ecNumber evidence="2">3.5.1.28</ecNumber>
    </recommendedName>
</protein>
<dbReference type="InterPro" id="IPR002502">
    <property type="entry name" value="Amidase_domain"/>
</dbReference>
<dbReference type="RefSeq" id="WP_235863460.1">
    <property type="nucleotide sequence ID" value="NZ_FOME01000003.1"/>
</dbReference>
<reference evidence="6 7" key="1">
    <citation type="submission" date="2016-10" db="EMBL/GenBank/DDBJ databases">
        <authorList>
            <person name="Varghese N."/>
            <person name="Submissions S."/>
        </authorList>
    </citation>
    <scope>NUCLEOTIDE SEQUENCE [LARGE SCALE GENOMIC DNA]</scope>
    <source>
        <strain evidence="6 7">CGMCC 4.3529</strain>
    </source>
</reference>
<dbReference type="Gene3D" id="3.40.80.10">
    <property type="entry name" value="Peptidoglycan recognition protein-like"/>
    <property type="match status" value="1"/>
</dbReference>
<dbReference type="Pfam" id="PF01510">
    <property type="entry name" value="Amidase_2"/>
    <property type="match status" value="1"/>
</dbReference>
<dbReference type="SMART" id="SM00644">
    <property type="entry name" value="Ami_2"/>
    <property type="match status" value="1"/>
</dbReference>
<comment type="caution">
    <text evidence="6">The sequence shown here is derived from an EMBL/GenBank/DDBJ whole genome shotgun (WGS) entry which is preliminary data.</text>
</comment>
<dbReference type="PANTHER" id="PTHR30417:SF1">
    <property type="entry name" value="N-ACETYLMURAMOYL-L-ALANINE AMIDASE AMID"/>
    <property type="match status" value="1"/>
</dbReference>
<keyword evidence="4" id="KW-0961">Cell wall biogenesis/degradation</keyword>
<dbReference type="PANTHER" id="PTHR30417">
    <property type="entry name" value="N-ACETYLMURAMOYL-L-ALANINE AMIDASE AMID"/>
    <property type="match status" value="1"/>
</dbReference>
<dbReference type="SUPFAM" id="SSF55846">
    <property type="entry name" value="N-acetylmuramoyl-L-alanine amidase-like"/>
    <property type="match status" value="1"/>
</dbReference>
<accession>A0ABY1DVF1</accession>
<evidence type="ECO:0000313" key="7">
    <source>
        <dbReference type="Proteomes" id="UP000199690"/>
    </source>
</evidence>
<evidence type="ECO:0000256" key="4">
    <source>
        <dbReference type="ARBA" id="ARBA00023316"/>
    </source>
</evidence>
<feature type="domain" description="N-acetylmuramoyl-L-alanine amidase" evidence="5">
    <location>
        <begin position="23"/>
        <end position="162"/>
    </location>
</feature>
<evidence type="ECO:0000256" key="2">
    <source>
        <dbReference type="ARBA" id="ARBA00011901"/>
    </source>
</evidence>
<gene>
    <name evidence="6" type="ORF">SAMN05216506_103163</name>
</gene>
<evidence type="ECO:0000259" key="5">
    <source>
        <dbReference type="SMART" id="SM00644"/>
    </source>
</evidence>
<sequence length="304" mass="32294">MLTNLADVLRNAGLKVVEVPGWKTRGHGPMSGVRGVLWHHTATSAKVSGDYPSERVVLEGNGTTDGPLCNLGLGRSGTWYVISAGLAYHAGTGSHPAVGTNGNGYLIGIEAEHPGTAGNPWPAEQLDSYRRGTAALLKAYGLGADRLIGHKEWAPARKIDPYGLDMKTERAHVENYLRGSPAPGGIESMALDTPWKDTYGNTQTVQGFMAETQRDLNEIHAALLALQKSRIPGDPNMTNGANALMDTVARASITYAMVQDLHRKVDELETGGVDVDAVAARIAEKLGPQIAEAVANKIAERMAA</sequence>
<keyword evidence="3" id="KW-0378">Hydrolase</keyword>
<name>A0ABY1DVF1_9PSEU</name>
<keyword evidence="7" id="KW-1185">Reference proteome</keyword>
<proteinExistence type="predicted"/>
<dbReference type="EMBL" id="FOME01000003">
    <property type="protein sequence ID" value="SFD23336.1"/>
    <property type="molecule type" value="Genomic_DNA"/>
</dbReference>
<dbReference type="InterPro" id="IPR051206">
    <property type="entry name" value="NAMLAA_amidase_2"/>
</dbReference>
<dbReference type="InterPro" id="IPR036505">
    <property type="entry name" value="Amidase/PGRP_sf"/>
</dbReference>
<organism evidence="6 7">
    <name type="scientific">Saccharopolyspora kobensis</name>
    <dbReference type="NCBI Taxonomy" id="146035"/>
    <lineage>
        <taxon>Bacteria</taxon>
        <taxon>Bacillati</taxon>
        <taxon>Actinomycetota</taxon>
        <taxon>Actinomycetes</taxon>
        <taxon>Pseudonocardiales</taxon>
        <taxon>Pseudonocardiaceae</taxon>
        <taxon>Saccharopolyspora</taxon>
    </lineage>
</organism>